<dbReference type="InterPro" id="IPR015422">
    <property type="entry name" value="PyrdxlP-dep_Trfase_small"/>
</dbReference>
<organism evidence="5 6">
    <name type="scientific">Desulfotignum phosphitoxidans DSM 13687</name>
    <dbReference type="NCBI Taxonomy" id="1286635"/>
    <lineage>
        <taxon>Bacteria</taxon>
        <taxon>Pseudomonadati</taxon>
        <taxon>Thermodesulfobacteriota</taxon>
        <taxon>Desulfobacteria</taxon>
        <taxon>Desulfobacterales</taxon>
        <taxon>Desulfobacteraceae</taxon>
        <taxon>Desulfotignum</taxon>
    </lineage>
</organism>
<evidence type="ECO:0000313" key="5">
    <source>
        <dbReference type="EMBL" id="EMS80521.1"/>
    </source>
</evidence>
<dbReference type="PANTHER" id="PTHR30244">
    <property type="entry name" value="TRANSAMINASE"/>
    <property type="match status" value="1"/>
</dbReference>
<dbReference type="EMBL" id="APJX01000002">
    <property type="protein sequence ID" value="EMS80521.1"/>
    <property type="molecule type" value="Genomic_DNA"/>
</dbReference>
<dbReference type="GO" id="GO:0008483">
    <property type="term" value="F:transaminase activity"/>
    <property type="evidence" value="ECO:0007669"/>
    <property type="project" value="UniProtKB-KW"/>
</dbReference>
<keyword evidence="6" id="KW-1185">Reference proteome</keyword>
<evidence type="ECO:0000256" key="2">
    <source>
        <dbReference type="PIRSR" id="PIRSR000390-1"/>
    </source>
</evidence>
<feature type="active site" description="Proton acceptor" evidence="2">
    <location>
        <position position="182"/>
    </location>
</feature>
<dbReference type="PATRIC" id="fig|1286635.3.peg.1186"/>
<dbReference type="PIRSF" id="PIRSF000390">
    <property type="entry name" value="PLP_StrS"/>
    <property type="match status" value="1"/>
</dbReference>
<sequence>MAFAPWPFFADDEIQAVVNVLRSGKINQWTGDEVNLFEQEFAAYVGVSHAVALANGSLALDIALACLDIGKGDEVIVTPRSFVASAGCVALQGAVPVFVDVDQDSQNITLETISKAVTSKTKAVIAVNLAGWPCDLASIKSFCEKHHLFLIEDCAQAHGAAFKGKKAGSFGGCAIFSFCQDKIMTTGGEGGMLVTNNTDLWQKVWSFKDHGKDYSKAFCQEHEPGFRWLVDSLGTNCRMTEMQAAIGRVMLKKLDGWVEKRRSNADRLARGFENIPGLRVTVPGPEIYHSYYKYYVFIKPDDLKDSWNRDTVLAALNSAGVPCNTGSCPEIYRENAFKTGAFRLHGAVTDNNNTYLPVARQLGKTSIVFLVHPTLTSESIEYVIDQVRQVMKKAAK</sequence>
<keyword evidence="3 4" id="KW-0663">Pyridoxal phosphate</keyword>
<dbReference type="OrthoDB" id="9771070at2"/>
<evidence type="ECO:0000313" key="6">
    <source>
        <dbReference type="Proteomes" id="UP000014216"/>
    </source>
</evidence>
<dbReference type="Gene3D" id="3.90.1150.10">
    <property type="entry name" value="Aspartate Aminotransferase, domain 1"/>
    <property type="match status" value="1"/>
</dbReference>
<dbReference type="InterPro" id="IPR000653">
    <property type="entry name" value="DegT/StrS_aminotransferase"/>
</dbReference>
<gene>
    <name evidence="5" type="ORF">Dpo_2c02100</name>
</gene>
<keyword evidence="5" id="KW-0032">Aminotransferase</keyword>
<dbReference type="EC" id="2.6.1.-" evidence="5"/>
<comment type="similarity">
    <text evidence="1 4">Belongs to the DegT/DnrJ/EryC1 family.</text>
</comment>
<comment type="caution">
    <text evidence="5">The sequence shown here is derived from an EMBL/GenBank/DDBJ whole genome shotgun (WGS) entry which is preliminary data.</text>
</comment>
<dbReference type="InterPro" id="IPR015421">
    <property type="entry name" value="PyrdxlP-dep_Trfase_major"/>
</dbReference>
<proteinExistence type="inferred from homology"/>
<evidence type="ECO:0000256" key="1">
    <source>
        <dbReference type="ARBA" id="ARBA00037999"/>
    </source>
</evidence>
<reference evidence="5 6" key="1">
    <citation type="journal article" date="2013" name="Genome Announc.">
        <title>Draft Genome Sequence of Desulfotignum phosphitoxidans DSM 13687 Strain FiPS-3.</title>
        <authorList>
            <person name="Poehlein A."/>
            <person name="Daniel R."/>
            <person name="Simeonova D.D."/>
        </authorList>
    </citation>
    <scope>NUCLEOTIDE SEQUENCE [LARGE SCALE GENOMIC DNA]</scope>
    <source>
        <strain evidence="5 6">DSM 13687</strain>
    </source>
</reference>
<dbReference type="SUPFAM" id="SSF53383">
    <property type="entry name" value="PLP-dependent transferases"/>
    <property type="match status" value="1"/>
</dbReference>
<dbReference type="Pfam" id="PF01041">
    <property type="entry name" value="DegT_DnrJ_EryC1"/>
    <property type="match status" value="1"/>
</dbReference>
<evidence type="ECO:0000256" key="4">
    <source>
        <dbReference type="RuleBase" id="RU004508"/>
    </source>
</evidence>
<keyword evidence="5" id="KW-0808">Transferase</keyword>
<dbReference type="AlphaFoldDB" id="S0G725"/>
<dbReference type="Proteomes" id="UP000014216">
    <property type="component" value="Unassembled WGS sequence"/>
</dbReference>
<feature type="modified residue" description="N6-(pyridoxal phosphate)lysine" evidence="3">
    <location>
        <position position="182"/>
    </location>
</feature>
<dbReference type="InterPro" id="IPR015424">
    <property type="entry name" value="PyrdxlP-dep_Trfase"/>
</dbReference>
<name>S0G725_9BACT</name>
<dbReference type="RefSeq" id="WP_006964783.1">
    <property type="nucleotide sequence ID" value="NZ_APJX01000002.1"/>
</dbReference>
<dbReference type="CDD" id="cd00616">
    <property type="entry name" value="AHBA_syn"/>
    <property type="match status" value="1"/>
</dbReference>
<dbReference type="GO" id="GO:0000271">
    <property type="term" value="P:polysaccharide biosynthetic process"/>
    <property type="evidence" value="ECO:0007669"/>
    <property type="project" value="TreeGrafter"/>
</dbReference>
<protein>
    <submittedName>
        <fullName evidence="5">UDP-bacillosamine synthetase</fullName>
        <ecNumber evidence="5">2.6.1.-</ecNumber>
    </submittedName>
</protein>
<dbReference type="GO" id="GO:0030170">
    <property type="term" value="F:pyridoxal phosphate binding"/>
    <property type="evidence" value="ECO:0007669"/>
    <property type="project" value="TreeGrafter"/>
</dbReference>
<dbReference type="PANTHER" id="PTHR30244:SF34">
    <property type="entry name" value="DTDP-4-AMINO-4,6-DIDEOXYGALACTOSE TRANSAMINASE"/>
    <property type="match status" value="1"/>
</dbReference>
<dbReference type="Gene3D" id="3.40.640.10">
    <property type="entry name" value="Type I PLP-dependent aspartate aminotransferase-like (Major domain)"/>
    <property type="match status" value="1"/>
</dbReference>
<evidence type="ECO:0000256" key="3">
    <source>
        <dbReference type="PIRSR" id="PIRSR000390-2"/>
    </source>
</evidence>
<accession>S0G725</accession>